<dbReference type="RefSeq" id="WP_342113341.1">
    <property type="nucleotide sequence ID" value="NZ_JBCAUN010000002.1"/>
</dbReference>
<evidence type="ECO:0000313" key="7">
    <source>
        <dbReference type="Proteomes" id="UP001425155"/>
    </source>
</evidence>
<dbReference type="InterPro" id="IPR009057">
    <property type="entry name" value="Homeodomain-like_sf"/>
</dbReference>
<evidence type="ECO:0000256" key="1">
    <source>
        <dbReference type="ARBA" id="ARBA00023015"/>
    </source>
</evidence>
<evidence type="ECO:0000259" key="5">
    <source>
        <dbReference type="PROSITE" id="PS50977"/>
    </source>
</evidence>
<organism evidence="6 7">
    <name type="scientific">Leifsonia stereocauli</name>
    <dbReference type="NCBI Taxonomy" id="3134136"/>
    <lineage>
        <taxon>Bacteria</taxon>
        <taxon>Bacillati</taxon>
        <taxon>Actinomycetota</taxon>
        <taxon>Actinomycetes</taxon>
        <taxon>Micrococcales</taxon>
        <taxon>Microbacteriaceae</taxon>
        <taxon>Leifsonia</taxon>
    </lineage>
</organism>
<accession>A0ABU9W6F8</accession>
<evidence type="ECO:0000313" key="6">
    <source>
        <dbReference type="EMBL" id="MEN1946751.1"/>
    </source>
</evidence>
<name>A0ABU9W6F8_9MICO</name>
<dbReference type="Pfam" id="PF00440">
    <property type="entry name" value="TetR_N"/>
    <property type="match status" value="1"/>
</dbReference>
<feature type="domain" description="HTH tetR-type" evidence="5">
    <location>
        <begin position="17"/>
        <end position="77"/>
    </location>
</feature>
<evidence type="ECO:0000256" key="2">
    <source>
        <dbReference type="ARBA" id="ARBA00023125"/>
    </source>
</evidence>
<comment type="caution">
    <text evidence="6">The sequence shown here is derived from an EMBL/GenBank/DDBJ whole genome shotgun (WGS) entry which is preliminary data.</text>
</comment>
<gene>
    <name evidence="6" type="ORF">WJX64_09345</name>
</gene>
<dbReference type="EMBL" id="JBCLVG010000002">
    <property type="protein sequence ID" value="MEN1946751.1"/>
    <property type="molecule type" value="Genomic_DNA"/>
</dbReference>
<dbReference type="InterPro" id="IPR050109">
    <property type="entry name" value="HTH-type_TetR-like_transc_reg"/>
</dbReference>
<dbReference type="PANTHER" id="PTHR30055:SF238">
    <property type="entry name" value="MYCOFACTOCIN BIOSYNTHESIS TRANSCRIPTIONAL REGULATOR MFTR-RELATED"/>
    <property type="match status" value="1"/>
</dbReference>
<dbReference type="PANTHER" id="PTHR30055">
    <property type="entry name" value="HTH-TYPE TRANSCRIPTIONAL REGULATOR RUTR"/>
    <property type="match status" value="1"/>
</dbReference>
<sequence>MRRMMATDAGTRRRSRADTARAIEGAAIALVLAHGYADVTVDMICEAARVSQRTFFNYFKTKDAALLGNALPEINAERARVFADSAGPFLAEAIGLISVDTEFVFDDEKLFADRIRAISSHPELLARQMERLAGIETELRQLIGARLERQHPELEAADRALQTDFITNIVAGAMRFLGQAIARSIESGEPPLDQAQLGRLIADVLPRLG</sequence>
<dbReference type="InterPro" id="IPR001647">
    <property type="entry name" value="HTH_TetR"/>
</dbReference>
<keyword evidence="2 4" id="KW-0238">DNA-binding</keyword>
<evidence type="ECO:0000256" key="4">
    <source>
        <dbReference type="PROSITE-ProRule" id="PRU00335"/>
    </source>
</evidence>
<dbReference type="SUPFAM" id="SSF46689">
    <property type="entry name" value="Homeodomain-like"/>
    <property type="match status" value="1"/>
</dbReference>
<dbReference type="PROSITE" id="PS50977">
    <property type="entry name" value="HTH_TETR_2"/>
    <property type="match status" value="1"/>
</dbReference>
<proteinExistence type="predicted"/>
<feature type="DNA-binding region" description="H-T-H motif" evidence="4">
    <location>
        <begin position="40"/>
        <end position="59"/>
    </location>
</feature>
<reference evidence="6 7" key="1">
    <citation type="submission" date="2024-03" db="EMBL/GenBank/DDBJ databases">
        <title>YIM 134122 draft genome.</title>
        <authorList>
            <person name="Zuo S."/>
            <person name="Xiong L."/>
        </authorList>
    </citation>
    <scope>NUCLEOTIDE SEQUENCE [LARGE SCALE GENOMIC DNA]</scope>
    <source>
        <strain evidence="6 7">YIM 134122</strain>
    </source>
</reference>
<dbReference type="Proteomes" id="UP001425155">
    <property type="component" value="Unassembled WGS sequence"/>
</dbReference>
<protein>
    <submittedName>
        <fullName evidence="6">TetR/AcrR family transcriptional regulator</fullName>
    </submittedName>
</protein>
<dbReference type="PROSITE" id="PS01081">
    <property type="entry name" value="HTH_TETR_1"/>
    <property type="match status" value="1"/>
</dbReference>
<evidence type="ECO:0000256" key="3">
    <source>
        <dbReference type="ARBA" id="ARBA00023163"/>
    </source>
</evidence>
<keyword evidence="3" id="KW-0804">Transcription</keyword>
<keyword evidence="1" id="KW-0805">Transcription regulation</keyword>
<dbReference type="Gene3D" id="1.10.357.10">
    <property type="entry name" value="Tetracycline Repressor, domain 2"/>
    <property type="match status" value="1"/>
</dbReference>
<dbReference type="InterPro" id="IPR023772">
    <property type="entry name" value="DNA-bd_HTH_TetR-type_CS"/>
</dbReference>
<keyword evidence="7" id="KW-1185">Reference proteome</keyword>